<evidence type="ECO:0000256" key="1">
    <source>
        <dbReference type="SAM" id="MobiDB-lite"/>
    </source>
</evidence>
<comment type="caution">
    <text evidence="2">The sequence shown here is derived from an EMBL/GenBank/DDBJ whole genome shotgun (WGS) entry which is preliminary data.</text>
</comment>
<keyword evidence="3" id="KW-1185">Reference proteome</keyword>
<evidence type="ECO:0000313" key="3">
    <source>
        <dbReference type="Proteomes" id="UP001177670"/>
    </source>
</evidence>
<feature type="non-terminal residue" evidence="2">
    <location>
        <position position="1"/>
    </location>
</feature>
<reference evidence="2" key="1">
    <citation type="submission" date="2021-10" db="EMBL/GenBank/DDBJ databases">
        <title>Melipona bicolor Genome sequencing and assembly.</title>
        <authorList>
            <person name="Araujo N.S."/>
            <person name="Arias M.C."/>
        </authorList>
    </citation>
    <scope>NUCLEOTIDE SEQUENCE</scope>
    <source>
        <strain evidence="2">USP_2M_L1-L4_2017</strain>
        <tissue evidence="2">Whole body</tissue>
    </source>
</reference>
<protein>
    <submittedName>
        <fullName evidence="2">Uncharacterized protein</fullName>
    </submittedName>
</protein>
<accession>A0AA40KFB0</accession>
<organism evidence="2 3">
    <name type="scientific">Melipona bicolor</name>
    <dbReference type="NCBI Taxonomy" id="60889"/>
    <lineage>
        <taxon>Eukaryota</taxon>
        <taxon>Metazoa</taxon>
        <taxon>Ecdysozoa</taxon>
        <taxon>Arthropoda</taxon>
        <taxon>Hexapoda</taxon>
        <taxon>Insecta</taxon>
        <taxon>Pterygota</taxon>
        <taxon>Neoptera</taxon>
        <taxon>Endopterygota</taxon>
        <taxon>Hymenoptera</taxon>
        <taxon>Apocrita</taxon>
        <taxon>Aculeata</taxon>
        <taxon>Apoidea</taxon>
        <taxon>Anthophila</taxon>
        <taxon>Apidae</taxon>
        <taxon>Melipona</taxon>
    </lineage>
</organism>
<name>A0AA40KFB0_9HYME</name>
<gene>
    <name evidence="2" type="ORF">K0M31_015391</name>
</gene>
<sequence length="75" mass="8142">TSRSPSASDHERLIAIVDIQSPILPKRFHGSLRISKRLRPALLGQLAEMPCAEGDTMDSTSRATGVEFSLHTGRA</sequence>
<feature type="region of interest" description="Disordered" evidence="1">
    <location>
        <begin position="52"/>
        <end position="75"/>
    </location>
</feature>
<evidence type="ECO:0000313" key="2">
    <source>
        <dbReference type="EMBL" id="KAK1118115.1"/>
    </source>
</evidence>
<dbReference type="EMBL" id="JAHYIQ010000045">
    <property type="protein sequence ID" value="KAK1118115.1"/>
    <property type="molecule type" value="Genomic_DNA"/>
</dbReference>
<dbReference type="AlphaFoldDB" id="A0AA40KFB0"/>
<proteinExistence type="predicted"/>
<dbReference type="Proteomes" id="UP001177670">
    <property type="component" value="Unassembled WGS sequence"/>
</dbReference>